<dbReference type="RefSeq" id="WP_099124408.1">
    <property type="nucleotide sequence ID" value="NZ_CAWNRH010000170.1"/>
</dbReference>
<dbReference type="InterPro" id="IPR036412">
    <property type="entry name" value="HAD-like_sf"/>
</dbReference>
<proteinExistence type="predicted"/>
<organism evidence="2 3">
    <name type="scientific">Xenorhabdus stockiae</name>
    <dbReference type="NCBI Taxonomy" id="351614"/>
    <lineage>
        <taxon>Bacteria</taxon>
        <taxon>Pseudomonadati</taxon>
        <taxon>Pseudomonadota</taxon>
        <taxon>Gammaproteobacteria</taxon>
        <taxon>Enterobacterales</taxon>
        <taxon>Morganellaceae</taxon>
        <taxon>Xenorhabdus</taxon>
    </lineage>
</organism>
<dbReference type="PIRSF" id="PIRSF030802">
    <property type="entry name" value="UCP030802"/>
    <property type="match status" value="1"/>
</dbReference>
<name>A0A2D0KSB0_9GAMM</name>
<keyword evidence="3" id="KW-1185">Reference proteome</keyword>
<dbReference type="Proteomes" id="UP000222366">
    <property type="component" value="Unassembled WGS sequence"/>
</dbReference>
<evidence type="ECO:0000313" key="2">
    <source>
        <dbReference type="EMBL" id="PHM66336.1"/>
    </source>
</evidence>
<comment type="caution">
    <text evidence="2">The sequence shown here is derived from an EMBL/GenBank/DDBJ whole genome shotgun (WGS) entry which is preliminary data.</text>
</comment>
<sequence>MIKPVFFTDLDDTLFQTRRKINDLTDITSLRVATVDRQQAPHSYMTEQQAMLVDWLLANAEVIPVTARNTEQLSRVQLPFTSWRIATHGAVLLTPEGHADQVWQSHMLAELQHYRDKLLELEYQGNRLIASGGFSVWSRINYEYGDVPVYISFKCNKHNRAKELKTLLTAVTQVMSDIFDADDFYFHYNDNNLAFLPKCVDKGLATHHLLQRLHDERGVFPVIGMGDSLSDHRFMKWCDWLAIPQRSQFADTLTASLFGTLNK</sequence>
<keyword evidence="1" id="KW-0479">Metal-binding</keyword>
<gene>
    <name evidence="2" type="ORF">Xsto_01268</name>
</gene>
<protein>
    <recommendedName>
        <fullName evidence="4">Mannosyl-3-phosphoglycerate phosphatase</fullName>
    </recommendedName>
</protein>
<accession>A0A2D0KSB0</accession>
<dbReference type="GO" id="GO:0046872">
    <property type="term" value="F:metal ion binding"/>
    <property type="evidence" value="ECO:0007669"/>
    <property type="project" value="UniProtKB-KW"/>
</dbReference>
<evidence type="ECO:0008006" key="4">
    <source>
        <dbReference type="Google" id="ProtNLM"/>
    </source>
</evidence>
<dbReference type="InterPro" id="IPR024197">
    <property type="entry name" value="TPP-like"/>
</dbReference>
<dbReference type="EMBL" id="NJAJ01000009">
    <property type="protein sequence ID" value="PHM66336.1"/>
    <property type="molecule type" value="Genomic_DNA"/>
</dbReference>
<reference evidence="2 3" key="1">
    <citation type="journal article" date="2017" name="Nat. Microbiol.">
        <title>Natural product diversity associated with the nematode symbionts Photorhabdus and Xenorhabdus.</title>
        <authorList>
            <person name="Tobias N.J."/>
            <person name="Wolff H."/>
            <person name="Djahanschiri B."/>
            <person name="Grundmann F."/>
            <person name="Kronenwerth M."/>
            <person name="Shi Y.M."/>
            <person name="Simonyi S."/>
            <person name="Grun P."/>
            <person name="Shapiro-Ilan D."/>
            <person name="Pidot S.J."/>
            <person name="Stinear T.P."/>
            <person name="Ebersberger I."/>
            <person name="Bode H.B."/>
        </authorList>
    </citation>
    <scope>NUCLEOTIDE SEQUENCE [LARGE SCALE GENOMIC DNA]</scope>
    <source>
        <strain evidence="2 3">DSM 17904</strain>
    </source>
</reference>
<dbReference type="AlphaFoldDB" id="A0A2D0KSB0"/>
<evidence type="ECO:0000256" key="1">
    <source>
        <dbReference type="ARBA" id="ARBA00022723"/>
    </source>
</evidence>
<dbReference type="Gene3D" id="3.40.50.1000">
    <property type="entry name" value="HAD superfamily/HAD-like"/>
    <property type="match status" value="1"/>
</dbReference>
<dbReference type="InterPro" id="IPR023214">
    <property type="entry name" value="HAD_sf"/>
</dbReference>
<dbReference type="SUPFAM" id="SSF56784">
    <property type="entry name" value="HAD-like"/>
    <property type="match status" value="1"/>
</dbReference>
<evidence type="ECO:0000313" key="3">
    <source>
        <dbReference type="Proteomes" id="UP000222366"/>
    </source>
</evidence>